<evidence type="ECO:0000313" key="3">
    <source>
        <dbReference type="EMBL" id="PTU73866.1"/>
    </source>
</evidence>
<keyword evidence="1" id="KW-0812">Transmembrane</keyword>
<protein>
    <recommendedName>
        <fullName evidence="2">DUF6868 domain-containing protein</fullName>
    </recommendedName>
</protein>
<dbReference type="EMBL" id="QASN01000020">
    <property type="protein sequence ID" value="PTU73866.1"/>
    <property type="molecule type" value="Genomic_DNA"/>
</dbReference>
<keyword evidence="4" id="KW-1185">Reference proteome</keyword>
<feature type="transmembrane region" description="Helical" evidence="1">
    <location>
        <begin position="6"/>
        <end position="31"/>
    </location>
</feature>
<evidence type="ECO:0000313" key="4">
    <source>
        <dbReference type="Proteomes" id="UP000244064"/>
    </source>
</evidence>
<dbReference type="OrthoDB" id="5472096at2"/>
<dbReference type="Pfam" id="PF21742">
    <property type="entry name" value="DUF6868"/>
    <property type="match status" value="1"/>
</dbReference>
<accession>A0A2T5P7Z8</accession>
<keyword evidence="1" id="KW-1133">Transmembrane helix</keyword>
<organism evidence="3 4">
    <name type="scientific">Pseudomonas mangrovi</name>
    <dbReference type="NCBI Taxonomy" id="2161748"/>
    <lineage>
        <taxon>Bacteria</taxon>
        <taxon>Pseudomonadati</taxon>
        <taxon>Pseudomonadota</taxon>
        <taxon>Gammaproteobacteria</taxon>
        <taxon>Pseudomonadales</taxon>
        <taxon>Pseudomonadaceae</taxon>
        <taxon>Pseudomonas</taxon>
    </lineage>
</organism>
<evidence type="ECO:0000256" key="1">
    <source>
        <dbReference type="SAM" id="Phobius"/>
    </source>
</evidence>
<dbReference type="Proteomes" id="UP000244064">
    <property type="component" value="Unassembled WGS sequence"/>
</dbReference>
<proteinExistence type="predicted"/>
<evidence type="ECO:0000259" key="2">
    <source>
        <dbReference type="Pfam" id="PF21742"/>
    </source>
</evidence>
<name>A0A2T5P7Z8_9PSED</name>
<keyword evidence="1" id="KW-0472">Membrane</keyword>
<sequence length="80" mass="9267">MTTDALAELLLWCSLAHYVILLLWFAGFVCARERILRLHGRWFRLSENQFDAIHYSAMAIYKLLILFFGLVPAIVLKLIG</sequence>
<dbReference type="AlphaFoldDB" id="A0A2T5P7Z8"/>
<feature type="transmembrane region" description="Helical" evidence="1">
    <location>
        <begin position="52"/>
        <end position="75"/>
    </location>
</feature>
<gene>
    <name evidence="3" type="ORF">DBO85_13990</name>
</gene>
<comment type="caution">
    <text evidence="3">The sequence shown here is derived from an EMBL/GenBank/DDBJ whole genome shotgun (WGS) entry which is preliminary data.</text>
</comment>
<reference evidence="3 4" key="1">
    <citation type="submission" date="2018-04" db="EMBL/GenBank/DDBJ databases">
        <title>Pseudomonas sp. nov., isolated from mangrove soil.</title>
        <authorList>
            <person name="Chen C."/>
        </authorList>
    </citation>
    <scope>NUCLEOTIDE SEQUENCE [LARGE SCALE GENOMIC DNA]</scope>
    <source>
        <strain evidence="3 4">TC-11</strain>
    </source>
</reference>
<dbReference type="InterPro" id="IPR049220">
    <property type="entry name" value="DUF6868"/>
</dbReference>
<feature type="domain" description="DUF6868" evidence="2">
    <location>
        <begin position="1"/>
        <end position="79"/>
    </location>
</feature>